<protein>
    <recommendedName>
        <fullName evidence="4">Tetratricopeptide repeat protein</fullName>
    </recommendedName>
</protein>
<evidence type="ECO:0000313" key="2">
    <source>
        <dbReference type="EMBL" id="NJQ16838.1"/>
    </source>
</evidence>
<sequence length="149" mass="15895">MQRVGQAVMLHRAGDREEARNRLAALWEDPGPGTGPLQRCTIAHYLASAQDDPRDALRWDLVALAEADAASGDEAAPADPPPVDRAARPLGPTAAPDAARGLYPLLYLRLAADHLALDCATAARHELARARRAAAGLEDDDHGRRTRAA</sequence>
<gene>
    <name evidence="2" type="ORF">HCN52_18345</name>
</gene>
<comment type="caution">
    <text evidence="2">The sequence shown here is derived from an EMBL/GenBank/DDBJ whole genome shotgun (WGS) entry which is preliminary data.</text>
</comment>
<organism evidence="2 3">
    <name type="scientific">Streptomyces bohaiensis</name>
    <dbReference type="NCBI Taxonomy" id="1431344"/>
    <lineage>
        <taxon>Bacteria</taxon>
        <taxon>Bacillati</taxon>
        <taxon>Actinomycetota</taxon>
        <taxon>Actinomycetes</taxon>
        <taxon>Kitasatosporales</taxon>
        <taxon>Streptomycetaceae</taxon>
        <taxon>Streptomyces</taxon>
    </lineage>
</organism>
<accession>A0ABX1CCK1</accession>
<dbReference type="EMBL" id="JAAVJC010000202">
    <property type="protein sequence ID" value="NJQ16838.1"/>
    <property type="molecule type" value="Genomic_DNA"/>
</dbReference>
<feature type="non-terminal residue" evidence="2">
    <location>
        <position position="149"/>
    </location>
</feature>
<feature type="region of interest" description="Disordered" evidence="1">
    <location>
        <begin position="69"/>
        <end position="94"/>
    </location>
</feature>
<evidence type="ECO:0000256" key="1">
    <source>
        <dbReference type="SAM" id="MobiDB-lite"/>
    </source>
</evidence>
<evidence type="ECO:0000313" key="3">
    <source>
        <dbReference type="Proteomes" id="UP000727056"/>
    </source>
</evidence>
<reference evidence="2 3" key="1">
    <citation type="submission" date="2020-03" db="EMBL/GenBank/DDBJ databases">
        <title>Draft genome of Streptomyces sp. ventii, isolated from the Axial Seamount in the Pacific Ocean, and resequencing of the two type strains Streptomyces lonarensis strain NCL 716 and Streptomyces bohaiensis strain 11A07.</title>
        <authorList>
            <person name="Loughran R.M."/>
            <person name="Pfannmuller K.M."/>
            <person name="Wasson B.J."/>
            <person name="Deadmond M.C."/>
            <person name="Paddock B.E."/>
            <person name="Koyack M.J."/>
            <person name="Gallegos D.A."/>
            <person name="Mitchell E.A."/>
            <person name="Ushijima B."/>
            <person name="Saw J.H."/>
            <person name="Mcphail K.L."/>
            <person name="Videau P."/>
        </authorList>
    </citation>
    <scope>NUCLEOTIDE SEQUENCE [LARGE SCALE GENOMIC DNA]</scope>
    <source>
        <strain evidence="2 3">11A07</strain>
    </source>
</reference>
<name>A0ABX1CCK1_9ACTN</name>
<proteinExistence type="predicted"/>
<dbReference type="Proteomes" id="UP000727056">
    <property type="component" value="Unassembled WGS sequence"/>
</dbReference>
<keyword evidence="3" id="KW-1185">Reference proteome</keyword>
<evidence type="ECO:0008006" key="4">
    <source>
        <dbReference type="Google" id="ProtNLM"/>
    </source>
</evidence>